<keyword evidence="2" id="KW-1185">Reference proteome</keyword>
<accession>A0A0C1FWE9</accession>
<dbReference type="AlphaFoldDB" id="A0A0C1FWE9"/>
<dbReference type="Proteomes" id="UP000031246">
    <property type="component" value="Unassembled WGS sequence"/>
</dbReference>
<organism evidence="1 2">
    <name type="scientific">Pedobacter kyungheensis</name>
    <dbReference type="NCBI Taxonomy" id="1069985"/>
    <lineage>
        <taxon>Bacteria</taxon>
        <taxon>Pseudomonadati</taxon>
        <taxon>Bacteroidota</taxon>
        <taxon>Sphingobacteriia</taxon>
        <taxon>Sphingobacteriales</taxon>
        <taxon>Sphingobacteriaceae</taxon>
        <taxon>Pedobacter</taxon>
    </lineage>
</organism>
<dbReference type="EMBL" id="JSYN01000022">
    <property type="protein sequence ID" value="KIA92169.1"/>
    <property type="molecule type" value="Genomic_DNA"/>
</dbReference>
<gene>
    <name evidence="1" type="ORF">OC25_17940</name>
</gene>
<dbReference type="OrthoDB" id="328886at2"/>
<protein>
    <submittedName>
        <fullName evidence="1">Transcriptional regulator</fullName>
    </submittedName>
</protein>
<sequence>METYNIEQDIKVLCITASSFPDGVLAAHQKLHVLFPPDGRRRYFGISRPDGNRGIIYKAAVEEMDEDHSSLEHFTIQQGPYISELIPDFMQDVSQIGKTFEKLLNEPNIDPNGYCLEIYLNETDVRCMVGILK</sequence>
<evidence type="ECO:0000313" key="1">
    <source>
        <dbReference type="EMBL" id="KIA92169.1"/>
    </source>
</evidence>
<reference evidence="1 2" key="1">
    <citation type="submission" date="2014-10" db="EMBL/GenBank/DDBJ databases">
        <title>Pedobacter Kyungheensis.</title>
        <authorList>
            <person name="Anderson B.M."/>
            <person name="Newman J.D."/>
        </authorList>
    </citation>
    <scope>NUCLEOTIDE SEQUENCE [LARGE SCALE GENOMIC DNA]</scope>
    <source>
        <strain evidence="1 2">KACC 16221</strain>
    </source>
</reference>
<proteinExistence type="predicted"/>
<name>A0A0C1FWE9_9SPHI</name>
<comment type="caution">
    <text evidence="1">The sequence shown here is derived from an EMBL/GenBank/DDBJ whole genome shotgun (WGS) entry which is preliminary data.</text>
</comment>
<evidence type="ECO:0000313" key="2">
    <source>
        <dbReference type="Proteomes" id="UP000031246"/>
    </source>
</evidence>